<comment type="caution">
    <text evidence="8">The sequence shown here is derived from an EMBL/GenBank/DDBJ whole genome shotgun (WGS) entry which is preliminary data.</text>
</comment>
<dbReference type="GO" id="GO:0003723">
    <property type="term" value="F:RNA binding"/>
    <property type="evidence" value="ECO:0007669"/>
    <property type="project" value="InterPro"/>
</dbReference>
<dbReference type="CDD" id="cd04657">
    <property type="entry name" value="Piwi_ago-like"/>
    <property type="match status" value="1"/>
</dbReference>
<feature type="compositionally biased region" description="Low complexity" evidence="5">
    <location>
        <begin position="1"/>
        <end position="11"/>
    </location>
</feature>
<evidence type="ECO:0000313" key="9">
    <source>
        <dbReference type="Proteomes" id="UP001206925"/>
    </source>
</evidence>
<dbReference type="InterPro" id="IPR012337">
    <property type="entry name" value="RNaseH-like_sf"/>
</dbReference>
<feature type="compositionally biased region" description="Low complexity" evidence="5">
    <location>
        <begin position="36"/>
        <end position="47"/>
    </location>
</feature>
<dbReference type="InterPro" id="IPR003100">
    <property type="entry name" value="PAZ_dom"/>
</dbReference>
<keyword evidence="3" id="KW-0943">RNA-mediated gene silencing</keyword>
<organism evidence="8 9">
    <name type="scientific">Ambrosia artemisiifolia</name>
    <name type="common">Common ragweed</name>
    <dbReference type="NCBI Taxonomy" id="4212"/>
    <lineage>
        <taxon>Eukaryota</taxon>
        <taxon>Viridiplantae</taxon>
        <taxon>Streptophyta</taxon>
        <taxon>Embryophyta</taxon>
        <taxon>Tracheophyta</taxon>
        <taxon>Spermatophyta</taxon>
        <taxon>Magnoliopsida</taxon>
        <taxon>eudicotyledons</taxon>
        <taxon>Gunneridae</taxon>
        <taxon>Pentapetalae</taxon>
        <taxon>asterids</taxon>
        <taxon>campanulids</taxon>
        <taxon>Asterales</taxon>
        <taxon>Asteraceae</taxon>
        <taxon>Asteroideae</taxon>
        <taxon>Heliantheae alliance</taxon>
        <taxon>Heliantheae</taxon>
        <taxon>Ambrosia</taxon>
    </lineage>
</organism>
<dbReference type="Pfam" id="PF16486">
    <property type="entry name" value="ArgoN"/>
    <property type="match status" value="1"/>
</dbReference>
<sequence length="938" mass="105839">MERTNNYNRAGNRGGGRSTAGGRGGSGRGGGGGRNGNQQYGNQQQEQYGGGRGRGRGQQSQRTPAYPNLNPNPRQNVDRVPVVNAWSRVAPGQPAVSQTQTVTQNRQDLQVQEVEGRVSSMSVTEHSKDGVANVYMPIKRPDRGTLAMRSVNLLVNHFPVRFNPSKSVLRYDVEIKHVDEQGASSSTRALKKTIPKSSLRLIQEKLCVEYPDRFPLLQTGYDGEKNIFSAVPLESGIYNALDVVVKAHLYREKIPVGKGMYPRVHRREDDLRCGVAAYRGSQQSLKVTSNGLIMCTDYSVMPFRKRMPVLEFIKEHIWDIKQVNDILSPRNRIKVMDALKGLKVTVTHRRTNQKYTVFGFSEKLTKDISFLQEDLEGKKEPEVVMLTDYFRNKWGKEITHKGIPSLQLGTDKKPNYVPMEFCVLAEDRRFPKEQLGKEAARRLKDLSLLAPDNRRKEICGIVREEYAPGKQGAEVIQNFEVEVGMNMTKVVGRVMEPPKLKLGSSNGKPNIVIVDKQKCHYNLLQGRTLVAGKSIERWALIDFSQGHRDWLDVNSFIPKLMRRCTSLGVRMEEPLYVYPTNMRELFDLKTVRGLLKWIVEECRKVDKGRLQMIVCVMPERHDGYKSLKLVSETEIGVMTQCCLSQNANKANDQFLANLGLKINAKLDGCNVELVERFPLFSKDDRYMFIGADVNHPAASNKSAPSVAAVVGSVDRAAARYVPRVSPQEHRKEEIVNFGSLCLDLVNTYAKVNGVKPNKIVVFRDGVSDDQFEMVLNKEMVDMKKAIYTKDYRPFVTFVVAQKRHITRLFLDDANDVGNVPPGTVVDTNIVHTSNFDFYLCSHFGGMGTSKPTHYSVIWDENGFSSNEIQRMTYDLCYIFARCTKPVSLVTPVYYADLLAYRGRMFQEEVMAMEASGSAPASSSFDQAFYNLDQHLKDS</sequence>
<feature type="region of interest" description="Disordered" evidence="5">
    <location>
        <begin position="1"/>
        <end position="77"/>
    </location>
</feature>
<keyword evidence="9" id="KW-1185">Reference proteome</keyword>
<dbReference type="SMART" id="SM01163">
    <property type="entry name" value="DUF1785"/>
    <property type="match status" value="1"/>
</dbReference>
<dbReference type="SUPFAM" id="SSF101690">
    <property type="entry name" value="PAZ domain"/>
    <property type="match status" value="1"/>
</dbReference>
<comment type="similarity">
    <text evidence="1">Belongs to the argonaute family. Ago subfamily.</text>
</comment>
<dbReference type="InterPro" id="IPR036397">
    <property type="entry name" value="RNaseH_sf"/>
</dbReference>
<evidence type="ECO:0008006" key="10">
    <source>
        <dbReference type="Google" id="ProtNLM"/>
    </source>
</evidence>
<dbReference type="GO" id="GO:0051607">
    <property type="term" value="P:defense response to virus"/>
    <property type="evidence" value="ECO:0007669"/>
    <property type="project" value="UniProtKB-ARBA"/>
</dbReference>
<dbReference type="Gene3D" id="3.30.420.10">
    <property type="entry name" value="Ribonuclease H-like superfamily/Ribonuclease H"/>
    <property type="match status" value="1"/>
</dbReference>
<evidence type="ECO:0000259" key="6">
    <source>
        <dbReference type="PROSITE" id="PS50821"/>
    </source>
</evidence>
<dbReference type="InterPro" id="IPR032474">
    <property type="entry name" value="Argonaute_N"/>
</dbReference>
<evidence type="ECO:0000256" key="1">
    <source>
        <dbReference type="ARBA" id="ARBA00008201"/>
    </source>
</evidence>
<dbReference type="InterPro" id="IPR036085">
    <property type="entry name" value="PAZ_dom_sf"/>
</dbReference>
<name>A0AAD5GN78_AMBAR</name>
<dbReference type="GO" id="GO:1990904">
    <property type="term" value="C:ribonucleoprotein complex"/>
    <property type="evidence" value="ECO:0007669"/>
    <property type="project" value="UniProtKB-KW"/>
</dbReference>
<dbReference type="GO" id="GO:0031047">
    <property type="term" value="P:regulatory ncRNA-mediated gene silencing"/>
    <property type="evidence" value="ECO:0007669"/>
    <property type="project" value="UniProtKB-KW"/>
</dbReference>
<proteinExistence type="inferred from homology"/>
<dbReference type="PROSITE" id="PS50822">
    <property type="entry name" value="PIWI"/>
    <property type="match status" value="1"/>
</dbReference>
<evidence type="ECO:0000313" key="8">
    <source>
        <dbReference type="EMBL" id="KAI7748990.1"/>
    </source>
</evidence>
<accession>A0AAD5GN78</accession>
<dbReference type="SUPFAM" id="SSF53098">
    <property type="entry name" value="Ribonuclease H-like"/>
    <property type="match status" value="1"/>
</dbReference>
<dbReference type="InterPro" id="IPR014811">
    <property type="entry name" value="ArgoL1"/>
</dbReference>
<dbReference type="PANTHER" id="PTHR22891">
    <property type="entry name" value="EUKARYOTIC TRANSLATION INITIATION FACTOR 2C"/>
    <property type="match status" value="1"/>
</dbReference>
<feature type="compositionally biased region" description="Gly residues" evidence="5">
    <location>
        <begin position="12"/>
        <end position="35"/>
    </location>
</feature>
<keyword evidence="4" id="KW-0687">Ribonucleoprotein</keyword>
<evidence type="ECO:0000256" key="4">
    <source>
        <dbReference type="ARBA" id="ARBA00023274"/>
    </source>
</evidence>
<dbReference type="Pfam" id="PF02171">
    <property type="entry name" value="Piwi"/>
    <property type="match status" value="1"/>
</dbReference>
<dbReference type="EMBL" id="JAMZMK010006419">
    <property type="protein sequence ID" value="KAI7748990.1"/>
    <property type="molecule type" value="Genomic_DNA"/>
</dbReference>
<evidence type="ECO:0000259" key="7">
    <source>
        <dbReference type="PROSITE" id="PS50822"/>
    </source>
</evidence>
<dbReference type="CDD" id="cd02846">
    <property type="entry name" value="PAZ_argonaute_like"/>
    <property type="match status" value="1"/>
</dbReference>
<evidence type="ECO:0000256" key="2">
    <source>
        <dbReference type="ARBA" id="ARBA00022491"/>
    </source>
</evidence>
<dbReference type="Gene3D" id="2.170.260.10">
    <property type="entry name" value="paz domain"/>
    <property type="match status" value="1"/>
</dbReference>
<gene>
    <name evidence="8" type="ORF">M8C21_033907</name>
</gene>
<dbReference type="InterPro" id="IPR003165">
    <property type="entry name" value="Piwi"/>
</dbReference>
<feature type="domain" description="Piwi" evidence="7">
    <location>
        <begin position="612"/>
        <end position="907"/>
    </location>
</feature>
<dbReference type="SMART" id="SM00950">
    <property type="entry name" value="Piwi"/>
    <property type="match status" value="1"/>
</dbReference>
<reference evidence="8" key="1">
    <citation type="submission" date="2022-06" db="EMBL/GenBank/DDBJ databases">
        <title>Uncovering the hologenomic basis of an extraordinary plant invasion.</title>
        <authorList>
            <person name="Bieker V.C."/>
            <person name="Martin M.D."/>
            <person name="Gilbert T."/>
            <person name="Hodgins K."/>
            <person name="Battlay P."/>
            <person name="Petersen B."/>
            <person name="Wilson J."/>
        </authorList>
    </citation>
    <scope>NUCLEOTIDE SEQUENCE</scope>
    <source>
        <strain evidence="8">AA19_3_7</strain>
        <tissue evidence="8">Leaf</tissue>
    </source>
</reference>
<evidence type="ECO:0000256" key="5">
    <source>
        <dbReference type="SAM" id="MobiDB-lite"/>
    </source>
</evidence>
<dbReference type="PROSITE" id="PS50821">
    <property type="entry name" value="PAZ"/>
    <property type="match status" value="1"/>
</dbReference>
<dbReference type="Proteomes" id="UP001206925">
    <property type="component" value="Unassembled WGS sequence"/>
</dbReference>
<dbReference type="Gene3D" id="3.40.50.2300">
    <property type="match status" value="1"/>
</dbReference>
<feature type="domain" description="PAZ" evidence="6">
    <location>
        <begin position="308"/>
        <end position="426"/>
    </location>
</feature>
<protein>
    <recommendedName>
        <fullName evidence="10">Protein argonaute 2-like protein</fullName>
    </recommendedName>
</protein>
<evidence type="ECO:0000256" key="3">
    <source>
        <dbReference type="ARBA" id="ARBA00023158"/>
    </source>
</evidence>
<feature type="non-terminal residue" evidence="8">
    <location>
        <position position="1"/>
    </location>
</feature>
<dbReference type="Pfam" id="PF08699">
    <property type="entry name" value="ArgoL1"/>
    <property type="match status" value="1"/>
</dbReference>
<dbReference type="InterPro" id="IPR045246">
    <property type="entry name" value="Piwi_ago-like"/>
</dbReference>
<keyword evidence="2" id="KW-0678">Repressor</keyword>
<dbReference type="AlphaFoldDB" id="A0AAD5GN78"/>
<dbReference type="Pfam" id="PF02170">
    <property type="entry name" value="PAZ"/>
    <property type="match status" value="1"/>
</dbReference>